<name>A0A2W7NI51_9RHOB</name>
<feature type="compositionally biased region" description="Basic and acidic residues" evidence="1">
    <location>
        <begin position="142"/>
        <end position="155"/>
    </location>
</feature>
<evidence type="ECO:0000259" key="2">
    <source>
        <dbReference type="PROSITE" id="PS50994"/>
    </source>
</evidence>
<proteinExistence type="predicted"/>
<protein>
    <submittedName>
        <fullName evidence="3">Integrase-like protein</fullName>
    </submittedName>
</protein>
<dbReference type="Gene3D" id="3.30.420.10">
    <property type="entry name" value="Ribonuclease H-like superfamily/Ribonuclease H"/>
    <property type="match status" value="1"/>
</dbReference>
<dbReference type="AlphaFoldDB" id="A0A2W7NI51"/>
<feature type="region of interest" description="Disordered" evidence="1">
    <location>
        <begin position="134"/>
        <end position="156"/>
    </location>
</feature>
<keyword evidence="4" id="KW-1185">Reference proteome</keyword>
<dbReference type="EMBL" id="QKZL01000037">
    <property type="protein sequence ID" value="PZX10952.1"/>
    <property type="molecule type" value="Genomic_DNA"/>
</dbReference>
<dbReference type="Proteomes" id="UP000248916">
    <property type="component" value="Unassembled WGS sequence"/>
</dbReference>
<sequence length="727" mass="80185">MTVRMKFTETDRLVIHGTAYRVADHGETGLTIFQHENPALTEVVSFDDMSDLLRTRSAQLQRGFYDRASRNVSLPEHCIGVNDLPVHVREEVLWRHRWCTALEAVCRADKVSLTRPAIAQVMESLVPRVAEMEAAARRGSKERRSGTKMEQREPPRPSTLLEWYRTYRSHARTIMSLVPEVHRAGNRHRRFTLATEAFVAQAIANYANPLRPTVAQTVAKTLLDLHAENRRRTASGETLLDPMSARTIRRRLSSLDPYSTYAMRYGPAAANRKFNIAENGDPALFPMDVVETDSWMIDLVTLFAQSGIIDGLSPAMRADLERGRRWVTLVIDKATRVVLGFRIAEKPTAQTSVAVIADATRDKSHIAQAMGCENPWPFHGGLNVVSADMGPENNNDTFRAAVAAAGGNVLFAPAGQPQLRGTIERILRTFGQQLMPLLVARTFSNPIDKGDYDAEGWASIGDDELARVLVTFVVDIYHDLPHEGLGGETPANCWKRLSDLYGVTPPPDGHTRRAAFGIHGTRKIVGGNVRAFGIEYTSDEIRHHFLHGHGQTVGIRIDPENIGWITVEIDGCWMAAEAVPAGFDGRSLAEWTDICQRLRFKHRKDAAIHEETIRAAFGKIDDIQRNALTRMGLTPHRMSAETLGRLESELFLGLQITTTEKVGGAGSSDKIGKGPNRGGNGNDGEPSAFGFGTPIRPKGGAPGGAATPPVEFDPEVDPDTPWTLEDD</sequence>
<dbReference type="GO" id="GO:0015074">
    <property type="term" value="P:DNA integration"/>
    <property type="evidence" value="ECO:0007669"/>
    <property type="project" value="InterPro"/>
</dbReference>
<accession>A0A2W7NI51</accession>
<feature type="domain" description="Integrase catalytic" evidence="2">
    <location>
        <begin position="282"/>
        <end position="498"/>
    </location>
</feature>
<feature type="region of interest" description="Disordered" evidence="1">
    <location>
        <begin position="662"/>
        <end position="727"/>
    </location>
</feature>
<dbReference type="RefSeq" id="WP_111539061.1">
    <property type="nucleotide sequence ID" value="NZ_QKZL01000037.1"/>
</dbReference>
<reference evidence="3 4" key="1">
    <citation type="submission" date="2018-06" db="EMBL/GenBank/DDBJ databases">
        <title>Genomic Encyclopedia of Archaeal and Bacterial Type Strains, Phase II (KMG-II): from individual species to whole genera.</title>
        <authorList>
            <person name="Goeker M."/>
        </authorList>
    </citation>
    <scope>NUCLEOTIDE SEQUENCE [LARGE SCALE GENOMIC DNA]</scope>
    <source>
        <strain evidence="3 4">DSM 22009</strain>
    </source>
</reference>
<dbReference type="InterPro" id="IPR001584">
    <property type="entry name" value="Integrase_cat-core"/>
</dbReference>
<evidence type="ECO:0000313" key="4">
    <source>
        <dbReference type="Proteomes" id="UP000248916"/>
    </source>
</evidence>
<feature type="compositionally biased region" description="Acidic residues" evidence="1">
    <location>
        <begin position="712"/>
        <end position="727"/>
    </location>
</feature>
<evidence type="ECO:0000256" key="1">
    <source>
        <dbReference type="SAM" id="MobiDB-lite"/>
    </source>
</evidence>
<organism evidence="3 4">
    <name type="scientific">Palleronia aestuarii</name>
    <dbReference type="NCBI Taxonomy" id="568105"/>
    <lineage>
        <taxon>Bacteria</taxon>
        <taxon>Pseudomonadati</taxon>
        <taxon>Pseudomonadota</taxon>
        <taxon>Alphaproteobacteria</taxon>
        <taxon>Rhodobacterales</taxon>
        <taxon>Roseobacteraceae</taxon>
        <taxon>Palleronia</taxon>
    </lineage>
</organism>
<dbReference type="GO" id="GO:0003676">
    <property type="term" value="F:nucleic acid binding"/>
    <property type="evidence" value="ECO:0007669"/>
    <property type="project" value="InterPro"/>
</dbReference>
<dbReference type="InterPro" id="IPR012337">
    <property type="entry name" value="RNaseH-like_sf"/>
</dbReference>
<dbReference type="OrthoDB" id="9814072at2"/>
<dbReference type="SUPFAM" id="SSF53098">
    <property type="entry name" value="Ribonuclease H-like"/>
    <property type="match status" value="1"/>
</dbReference>
<comment type="caution">
    <text evidence="3">The sequence shown here is derived from an EMBL/GenBank/DDBJ whole genome shotgun (WGS) entry which is preliminary data.</text>
</comment>
<evidence type="ECO:0000313" key="3">
    <source>
        <dbReference type="EMBL" id="PZX10952.1"/>
    </source>
</evidence>
<dbReference type="InterPro" id="IPR036397">
    <property type="entry name" value="RNaseH_sf"/>
</dbReference>
<dbReference type="PROSITE" id="PS50994">
    <property type="entry name" value="INTEGRASE"/>
    <property type="match status" value="1"/>
</dbReference>
<gene>
    <name evidence="3" type="ORF">LX81_04079</name>
</gene>